<dbReference type="KEGG" id="mpp:MICPUCDRAFT_5503"/>
<dbReference type="AlphaFoldDB" id="C1MSA8"/>
<dbReference type="eggNOG" id="KOG3051">
    <property type="taxonomic scope" value="Eukaryota"/>
</dbReference>
<evidence type="ECO:0000259" key="2">
    <source>
        <dbReference type="PROSITE" id="PS51163"/>
    </source>
</evidence>
<dbReference type="RefSeq" id="XP_003059019.1">
    <property type="nucleotide sequence ID" value="XM_003058973.1"/>
</dbReference>
<evidence type="ECO:0000313" key="4">
    <source>
        <dbReference type="Proteomes" id="UP000001876"/>
    </source>
</evidence>
<dbReference type="Pfam" id="PF01300">
    <property type="entry name" value="Sua5_yciO_yrdC"/>
    <property type="match status" value="1"/>
</dbReference>
<dbReference type="STRING" id="564608.C1MSA8"/>
<dbReference type="PANTHER" id="PTHR42828:SF3">
    <property type="entry name" value="THREONYLCARBAMOYL-AMP SYNTHASE"/>
    <property type="match status" value="1"/>
</dbReference>
<dbReference type="InterPro" id="IPR052532">
    <property type="entry name" value="SUA5_domain"/>
</dbReference>
<dbReference type="Proteomes" id="UP000001876">
    <property type="component" value="Unassembled WGS sequence"/>
</dbReference>
<proteinExistence type="predicted"/>
<dbReference type="Gene3D" id="3.90.870.10">
    <property type="entry name" value="DHBP synthase"/>
    <property type="match status" value="1"/>
</dbReference>
<feature type="non-terminal residue" evidence="3">
    <location>
        <position position="245"/>
    </location>
</feature>
<dbReference type="GO" id="GO:0003725">
    <property type="term" value="F:double-stranded RNA binding"/>
    <property type="evidence" value="ECO:0007669"/>
    <property type="project" value="InterPro"/>
</dbReference>
<dbReference type="GeneID" id="9684458"/>
<keyword evidence="4" id="KW-1185">Reference proteome</keyword>
<gene>
    <name evidence="3" type="ORF">MICPUCDRAFT_5503</name>
</gene>
<dbReference type="SUPFAM" id="SSF55821">
    <property type="entry name" value="YrdC/RibB"/>
    <property type="match status" value="1"/>
</dbReference>
<reference evidence="3 4" key="1">
    <citation type="journal article" date="2009" name="Science">
        <title>Green evolution and dynamic adaptations revealed by genomes of the marine picoeukaryotes Micromonas.</title>
        <authorList>
            <person name="Worden A.Z."/>
            <person name="Lee J.H."/>
            <person name="Mock T."/>
            <person name="Rouze P."/>
            <person name="Simmons M.P."/>
            <person name="Aerts A.L."/>
            <person name="Allen A.E."/>
            <person name="Cuvelier M.L."/>
            <person name="Derelle E."/>
            <person name="Everett M.V."/>
            <person name="Foulon E."/>
            <person name="Grimwood J."/>
            <person name="Gundlach H."/>
            <person name="Henrissat B."/>
            <person name="Napoli C."/>
            <person name="McDonald S.M."/>
            <person name="Parker M.S."/>
            <person name="Rombauts S."/>
            <person name="Salamov A."/>
            <person name="Von Dassow P."/>
            <person name="Badger J.H."/>
            <person name="Coutinho P.M."/>
            <person name="Demir E."/>
            <person name="Dubchak I."/>
            <person name="Gentemann C."/>
            <person name="Eikrem W."/>
            <person name="Gready J.E."/>
            <person name="John U."/>
            <person name="Lanier W."/>
            <person name="Lindquist E.A."/>
            <person name="Lucas S."/>
            <person name="Mayer K.F."/>
            <person name="Moreau H."/>
            <person name="Not F."/>
            <person name="Otillar R."/>
            <person name="Panaud O."/>
            <person name="Pangilinan J."/>
            <person name="Paulsen I."/>
            <person name="Piegu B."/>
            <person name="Poliakov A."/>
            <person name="Robbens S."/>
            <person name="Schmutz J."/>
            <person name="Toulza E."/>
            <person name="Wyss T."/>
            <person name="Zelensky A."/>
            <person name="Zhou K."/>
            <person name="Armbrust E.V."/>
            <person name="Bhattacharya D."/>
            <person name="Goodenough U.W."/>
            <person name="Van de Peer Y."/>
            <person name="Grigoriev I.V."/>
        </authorList>
    </citation>
    <scope>NUCLEOTIDE SEQUENCE [LARGE SCALE GENOMIC DNA]</scope>
    <source>
        <strain evidence="3 4">CCMP1545</strain>
    </source>
</reference>
<name>C1MSA8_MICPC</name>
<dbReference type="InterPro" id="IPR017945">
    <property type="entry name" value="DHBP_synth_RibB-like_a/b_dom"/>
</dbReference>
<protein>
    <recommendedName>
        <fullName evidence="1">Threonylcarbamoyl-AMP synthase</fullName>
    </recommendedName>
</protein>
<dbReference type="InterPro" id="IPR006070">
    <property type="entry name" value="Sua5-like_dom"/>
</dbReference>
<accession>C1MSA8</accession>
<dbReference type="OrthoDB" id="3648309at2759"/>
<dbReference type="EMBL" id="GG663739">
    <property type="protein sequence ID" value="EEH57474.1"/>
    <property type="molecule type" value="Genomic_DNA"/>
</dbReference>
<dbReference type="PANTHER" id="PTHR42828">
    <property type="entry name" value="DHBP SYNTHASE RIBB-LIKE ALPHA/BETA DOMAIN-CONTAINING PROTEIN"/>
    <property type="match status" value="1"/>
</dbReference>
<feature type="domain" description="YrdC-like" evidence="2">
    <location>
        <begin position="21"/>
        <end position="229"/>
    </location>
</feature>
<feature type="non-terminal residue" evidence="3">
    <location>
        <position position="1"/>
    </location>
</feature>
<organism evidence="4">
    <name type="scientific">Micromonas pusilla (strain CCMP1545)</name>
    <name type="common">Picoplanktonic green alga</name>
    <dbReference type="NCBI Taxonomy" id="564608"/>
    <lineage>
        <taxon>Eukaryota</taxon>
        <taxon>Viridiplantae</taxon>
        <taxon>Chlorophyta</taxon>
        <taxon>Mamiellophyceae</taxon>
        <taxon>Mamiellales</taxon>
        <taxon>Mamiellaceae</taxon>
        <taxon>Micromonas</taxon>
    </lineage>
</organism>
<evidence type="ECO:0000313" key="3">
    <source>
        <dbReference type="EMBL" id="EEH57474.1"/>
    </source>
</evidence>
<dbReference type="PROSITE" id="PS51163">
    <property type="entry name" value="YRDC"/>
    <property type="match status" value="1"/>
</dbReference>
<dbReference type="OMA" id="PLTQGWE"/>
<evidence type="ECO:0000256" key="1">
    <source>
        <dbReference type="ARBA" id="ARBA00015492"/>
    </source>
</evidence>
<sequence length="245" mass="26361">PRAPSQSKTLFVTVEPDASDDWRLDEIADVIRGGGVGIIPTDTKYAFVADLESRDAVQTLYRLKDAGVGKPMSVLVRGFSDIDAYTQGFPDNVVAGRTQPFKLARQCLPGPYTFILQAGKAMPKICLQDPSTKSKSCKARKTVGVRFSADPVCRALLSRLDRPLLASTVPCEVDGDGIEYAQDPAVMCDDYESEGLLAFVIDCGVRENPPSTVIDLSGGAAKLLRRGAGDASAWVEDDEEETLAD</sequence>